<keyword evidence="3" id="KW-1185">Reference proteome</keyword>
<dbReference type="EMBL" id="JARBHB010000004">
    <property type="protein sequence ID" value="KAJ8884825.1"/>
    <property type="molecule type" value="Genomic_DNA"/>
</dbReference>
<feature type="compositionally biased region" description="Polar residues" evidence="1">
    <location>
        <begin position="428"/>
        <end position="440"/>
    </location>
</feature>
<proteinExistence type="predicted"/>
<evidence type="ECO:0000313" key="3">
    <source>
        <dbReference type="Proteomes" id="UP001159363"/>
    </source>
</evidence>
<name>A0ABQ9HKM0_9NEOP</name>
<reference evidence="2 3" key="1">
    <citation type="submission" date="2023-02" db="EMBL/GenBank/DDBJ databases">
        <title>LHISI_Scaffold_Assembly.</title>
        <authorList>
            <person name="Stuart O.P."/>
            <person name="Cleave R."/>
            <person name="Magrath M.J.L."/>
            <person name="Mikheyev A.S."/>
        </authorList>
    </citation>
    <scope>NUCLEOTIDE SEQUENCE [LARGE SCALE GENOMIC DNA]</scope>
    <source>
        <strain evidence="2">Daus_M_001</strain>
        <tissue evidence="2">Leg muscle</tissue>
    </source>
</reference>
<gene>
    <name evidence="2" type="ORF">PR048_011021</name>
</gene>
<evidence type="ECO:0000256" key="1">
    <source>
        <dbReference type="SAM" id="MobiDB-lite"/>
    </source>
</evidence>
<accession>A0ABQ9HKM0</accession>
<protein>
    <submittedName>
        <fullName evidence="2">Uncharacterized protein</fullName>
    </submittedName>
</protein>
<organism evidence="2 3">
    <name type="scientific">Dryococelus australis</name>
    <dbReference type="NCBI Taxonomy" id="614101"/>
    <lineage>
        <taxon>Eukaryota</taxon>
        <taxon>Metazoa</taxon>
        <taxon>Ecdysozoa</taxon>
        <taxon>Arthropoda</taxon>
        <taxon>Hexapoda</taxon>
        <taxon>Insecta</taxon>
        <taxon>Pterygota</taxon>
        <taxon>Neoptera</taxon>
        <taxon>Polyneoptera</taxon>
        <taxon>Phasmatodea</taxon>
        <taxon>Verophasmatodea</taxon>
        <taxon>Anareolatae</taxon>
        <taxon>Phasmatidae</taxon>
        <taxon>Eurycanthinae</taxon>
        <taxon>Dryococelus</taxon>
    </lineage>
</organism>
<dbReference type="Proteomes" id="UP001159363">
    <property type="component" value="Chromosome X"/>
</dbReference>
<comment type="caution">
    <text evidence="2">The sequence shown here is derived from an EMBL/GenBank/DDBJ whole genome shotgun (WGS) entry which is preliminary data.</text>
</comment>
<evidence type="ECO:0000313" key="2">
    <source>
        <dbReference type="EMBL" id="KAJ8884825.1"/>
    </source>
</evidence>
<sequence>MFLPPARSLICPPGGGNGPITFEVRGEVLTTRTLARMGCITLLPLLRNVGGGWCFVRQTDLCPAMAALALLALTDTLENGVTGGVKVHPACYLSRGANLVKTSRCHSSVELVMGSCSRRPKGALDASCQMMLNFECKLTTTFITHSFTYQRDYKAVSYADNYTEVNTYWTVGLPARLQRNTWVPLVYCKRGSASWYSEEGADSEGVCTEQTPDAAGLFEYPIHHHTNESLSDTDFCAGVRVVSELCGMTEIIFQGGGCGVRHNIIPKELEDVSFLELSQYGDFLDGALMGRLVSYILSEKMVWRLLSDTEKLKFAEAVKFITDMDALAKLAAFMSNVTRLGARHRRQAGRGEVVGTLRVVRLIAQTYAIPSVAVLLKIPQMGLKKVDLSSCLTGDIPGPPPYALSMASGRLLVASTTDEEMIHWGSATAETSQPADGTPQSEKHPPAIVPSGDYARDCPLPTAHDDHSAGQCGRVWPASTSPHHTLQWTTHARTAAVKNAAPRPASRRSTTYSHGIVELLHAPAVPDDGQPTDCLRRGGKFDIG</sequence>
<feature type="region of interest" description="Disordered" evidence="1">
    <location>
        <begin position="428"/>
        <end position="452"/>
    </location>
</feature>